<evidence type="ECO:0000313" key="3">
    <source>
        <dbReference type="EMBL" id="PSJ47733.1"/>
    </source>
</evidence>
<feature type="domain" description="DUF1468" evidence="2">
    <location>
        <begin position="21"/>
        <end position="147"/>
    </location>
</feature>
<gene>
    <name evidence="3" type="ORF">C7H85_02615</name>
</gene>
<keyword evidence="1" id="KW-0472">Membrane</keyword>
<evidence type="ECO:0000259" key="2">
    <source>
        <dbReference type="Pfam" id="PF07331"/>
    </source>
</evidence>
<keyword evidence="4" id="KW-1185">Reference proteome</keyword>
<evidence type="ECO:0000256" key="1">
    <source>
        <dbReference type="SAM" id="Phobius"/>
    </source>
</evidence>
<accession>A0A2P7RC31</accession>
<dbReference type="RefSeq" id="WP_106728146.1">
    <property type="nucleotide sequence ID" value="NZ_PXYG01000001.1"/>
</dbReference>
<dbReference type="Proteomes" id="UP000240243">
    <property type="component" value="Unassembled WGS sequence"/>
</dbReference>
<proteinExistence type="predicted"/>
<feature type="transmembrane region" description="Helical" evidence="1">
    <location>
        <begin position="92"/>
        <end position="112"/>
    </location>
</feature>
<reference evidence="3 4" key="1">
    <citation type="submission" date="2018-03" db="EMBL/GenBank/DDBJ databases">
        <title>The draft genome of Zobellella sp. 59N8.</title>
        <authorList>
            <person name="Liu L."/>
            <person name="Li L."/>
            <person name="Zhang X."/>
            <person name="Liang L."/>
            <person name="Wang T."/>
        </authorList>
    </citation>
    <scope>NUCLEOTIDE SEQUENCE [LARGE SCALE GENOMIC DNA]</scope>
    <source>
        <strain evidence="3 4">59N8</strain>
    </source>
</reference>
<dbReference type="EMBL" id="PXYG01000001">
    <property type="protein sequence ID" value="PSJ47733.1"/>
    <property type="molecule type" value="Genomic_DNA"/>
</dbReference>
<protein>
    <submittedName>
        <fullName evidence="3">Tripartite tricarboxylate transporter</fullName>
    </submittedName>
</protein>
<dbReference type="OrthoDB" id="6088936at2"/>
<feature type="transmembrane region" description="Helical" evidence="1">
    <location>
        <begin position="20"/>
        <end position="46"/>
    </location>
</feature>
<feature type="transmembrane region" description="Helical" evidence="1">
    <location>
        <begin position="124"/>
        <end position="146"/>
    </location>
</feature>
<evidence type="ECO:0000313" key="4">
    <source>
        <dbReference type="Proteomes" id="UP000240243"/>
    </source>
</evidence>
<comment type="caution">
    <text evidence="3">The sequence shown here is derived from an EMBL/GenBank/DDBJ whole genome shotgun (WGS) entry which is preliminary data.</text>
</comment>
<dbReference type="Pfam" id="PF07331">
    <property type="entry name" value="TctB"/>
    <property type="match status" value="1"/>
</dbReference>
<sequence>MAASLSSLLEVSIDFEQSHLFFPRLVAITLLVLLVMIVAIYGRAFLAEVRSGQRSLAFFDAHSDKFRLFGTIGLTVAYFQLMDWVGSMFPNMGYGFLFVSMPFMFLMSLLYVHGLDKRKLTGIALNALIAPSVAWYVLANLFNISLP</sequence>
<name>A0A2P7RC31_9GAMM</name>
<feature type="transmembrane region" description="Helical" evidence="1">
    <location>
        <begin position="66"/>
        <end position="86"/>
    </location>
</feature>
<dbReference type="AlphaFoldDB" id="A0A2P7RC31"/>
<organism evidence="3 4">
    <name type="scientific">Zobellella endophytica</name>
    <dbReference type="NCBI Taxonomy" id="2116700"/>
    <lineage>
        <taxon>Bacteria</taxon>
        <taxon>Pseudomonadati</taxon>
        <taxon>Pseudomonadota</taxon>
        <taxon>Gammaproteobacteria</taxon>
        <taxon>Aeromonadales</taxon>
        <taxon>Aeromonadaceae</taxon>
        <taxon>Zobellella</taxon>
    </lineage>
</organism>
<dbReference type="InterPro" id="IPR009936">
    <property type="entry name" value="DUF1468"/>
</dbReference>
<keyword evidence="1" id="KW-1133">Transmembrane helix</keyword>
<keyword evidence="1" id="KW-0812">Transmembrane</keyword>